<comment type="similarity">
    <text evidence="2 10">Belongs to the mitochondrial carrier (TC 2.A.29) family.</text>
</comment>
<dbReference type="InterPro" id="IPR023395">
    <property type="entry name" value="MCP_dom_sf"/>
</dbReference>
<sequence>IRGVFKEIMREEGPKALFKGFTPVMLRAFPANAACFMGFELALSFFQFLETRGS</sequence>
<keyword evidence="12" id="KW-1185">Reference proteome</keyword>
<dbReference type="GO" id="GO:0006839">
    <property type="term" value="P:mitochondrial transport"/>
    <property type="evidence" value="ECO:0007669"/>
    <property type="project" value="TreeGrafter"/>
</dbReference>
<accession>A0A3P7KY61</accession>
<feature type="non-terminal residue" evidence="11">
    <location>
        <position position="1"/>
    </location>
</feature>
<keyword evidence="6" id="KW-1133">Transmembrane helix</keyword>
<dbReference type="SUPFAM" id="SSF103506">
    <property type="entry name" value="Mitochondrial carrier"/>
    <property type="match status" value="1"/>
</dbReference>
<dbReference type="Pfam" id="PF00153">
    <property type="entry name" value="Mito_carr"/>
    <property type="match status" value="1"/>
</dbReference>
<dbReference type="Gene3D" id="1.50.40.10">
    <property type="entry name" value="Mitochondrial carrier domain"/>
    <property type="match status" value="1"/>
</dbReference>
<reference evidence="11 12" key="1">
    <citation type="submission" date="2018-08" db="EMBL/GenBank/DDBJ databases">
        <authorList>
            <person name="Laetsch R D."/>
            <person name="Stevens L."/>
            <person name="Kumar S."/>
            <person name="Blaxter L. M."/>
        </authorList>
    </citation>
    <scope>NUCLEOTIDE SEQUENCE [LARGE SCALE GENOMIC DNA]</scope>
</reference>
<dbReference type="EMBL" id="UYRW01009917">
    <property type="protein sequence ID" value="VDM98290.1"/>
    <property type="molecule type" value="Genomic_DNA"/>
</dbReference>
<evidence type="ECO:0000313" key="12">
    <source>
        <dbReference type="Proteomes" id="UP000271087"/>
    </source>
</evidence>
<proteinExistence type="inferred from homology"/>
<evidence type="ECO:0000256" key="10">
    <source>
        <dbReference type="RuleBase" id="RU000488"/>
    </source>
</evidence>
<keyword evidence="4 9" id="KW-0812">Transmembrane</keyword>
<organism evidence="11 12">
    <name type="scientific">Onchocerca ochengi</name>
    <name type="common">Filarial nematode worm</name>
    <dbReference type="NCBI Taxonomy" id="42157"/>
    <lineage>
        <taxon>Eukaryota</taxon>
        <taxon>Metazoa</taxon>
        <taxon>Ecdysozoa</taxon>
        <taxon>Nematoda</taxon>
        <taxon>Chromadorea</taxon>
        <taxon>Rhabditida</taxon>
        <taxon>Spirurina</taxon>
        <taxon>Spiruromorpha</taxon>
        <taxon>Filarioidea</taxon>
        <taxon>Onchocercidae</taxon>
        <taxon>Onchocerca</taxon>
    </lineage>
</organism>
<keyword evidence="7" id="KW-0496">Mitochondrion</keyword>
<evidence type="ECO:0000256" key="4">
    <source>
        <dbReference type="ARBA" id="ARBA00022692"/>
    </source>
</evidence>
<evidence type="ECO:0000256" key="5">
    <source>
        <dbReference type="ARBA" id="ARBA00022737"/>
    </source>
</evidence>
<evidence type="ECO:0000256" key="7">
    <source>
        <dbReference type="ARBA" id="ARBA00023128"/>
    </source>
</evidence>
<evidence type="ECO:0000256" key="2">
    <source>
        <dbReference type="ARBA" id="ARBA00006375"/>
    </source>
</evidence>
<protein>
    <recommendedName>
        <fullName evidence="13">Mitochondrial carrier protein</fullName>
    </recommendedName>
</protein>
<dbReference type="GO" id="GO:0031966">
    <property type="term" value="C:mitochondrial membrane"/>
    <property type="evidence" value="ECO:0007669"/>
    <property type="project" value="UniProtKB-SubCell"/>
</dbReference>
<comment type="subcellular location">
    <subcellularLocation>
        <location evidence="1">Mitochondrion membrane</location>
        <topology evidence="1">Multi-pass membrane protein</topology>
    </subcellularLocation>
</comment>
<dbReference type="AlphaFoldDB" id="A0A3P7KY61"/>
<evidence type="ECO:0000256" key="3">
    <source>
        <dbReference type="ARBA" id="ARBA00022448"/>
    </source>
</evidence>
<evidence type="ECO:0000256" key="1">
    <source>
        <dbReference type="ARBA" id="ARBA00004225"/>
    </source>
</evidence>
<evidence type="ECO:0000256" key="6">
    <source>
        <dbReference type="ARBA" id="ARBA00022989"/>
    </source>
</evidence>
<dbReference type="OrthoDB" id="14252at2759"/>
<keyword evidence="3 10" id="KW-0813">Transport</keyword>
<dbReference type="InterPro" id="IPR050567">
    <property type="entry name" value="Mitochondrial_Carrier"/>
</dbReference>
<dbReference type="PANTHER" id="PTHR45624">
    <property type="entry name" value="MITOCHONDRIAL BASIC AMINO ACIDS TRANSPORTER-RELATED"/>
    <property type="match status" value="1"/>
</dbReference>
<dbReference type="GO" id="GO:1902603">
    <property type="term" value="P:carnitine transmembrane transport"/>
    <property type="evidence" value="ECO:0007669"/>
    <property type="project" value="TreeGrafter"/>
</dbReference>
<dbReference type="PANTHER" id="PTHR45624:SF4">
    <property type="entry name" value="CONGESTED-LIKE TRACHEA PROTEIN-RELATED"/>
    <property type="match status" value="1"/>
</dbReference>
<keyword evidence="8 9" id="KW-0472">Membrane</keyword>
<evidence type="ECO:0008006" key="13">
    <source>
        <dbReference type="Google" id="ProtNLM"/>
    </source>
</evidence>
<evidence type="ECO:0000256" key="9">
    <source>
        <dbReference type="PROSITE-ProRule" id="PRU00282"/>
    </source>
</evidence>
<dbReference type="InterPro" id="IPR018108">
    <property type="entry name" value="MCP_transmembrane"/>
</dbReference>
<gene>
    <name evidence="11" type="ORF">NOO_LOCUS12192</name>
</gene>
<dbReference type="PROSITE" id="PS50920">
    <property type="entry name" value="SOLCAR"/>
    <property type="match status" value="1"/>
</dbReference>
<feature type="repeat" description="Solcar" evidence="9">
    <location>
        <begin position="1"/>
        <end position="45"/>
    </location>
</feature>
<dbReference type="GO" id="GO:0015227">
    <property type="term" value="F:O-acyl-L-carnitine transmembrane transporter activity"/>
    <property type="evidence" value="ECO:0007669"/>
    <property type="project" value="TreeGrafter"/>
</dbReference>
<name>A0A3P7KY61_ONCOC</name>
<keyword evidence="5" id="KW-0677">Repeat</keyword>
<dbReference type="Proteomes" id="UP000271087">
    <property type="component" value="Unassembled WGS sequence"/>
</dbReference>
<evidence type="ECO:0000256" key="8">
    <source>
        <dbReference type="ARBA" id="ARBA00023136"/>
    </source>
</evidence>
<evidence type="ECO:0000313" key="11">
    <source>
        <dbReference type="EMBL" id="VDM98290.1"/>
    </source>
</evidence>